<protein>
    <recommendedName>
        <fullName evidence="4">Transmembrane protein</fullName>
    </recommendedName>
</protein>
<evidence type="ECO:0000256" key="1">
    <source>
        <dbReference type="SAM" id="Phobius"/>
    </source>
</evidence>
<evidence type="ECO:0000313" key="2">
    <source>
        <dbReference type="EMBL" id="WMN03076.1"/>
    </source>
</evidence>
<proteinExistence type="predicted"/>
<dbReference type="Proteomes" id="UP001230933">
    <property type="component" value="Plasmid pMGMM8_1"/>
</dbReference>
<name>A0AAX3ZZA4_RHOER</name>
<keyword evidence="1" id="KW-0812">Transmembrane</keyword>
<feature type="transmembrane region" description="Helical" evidence="1">
    <location>
        <begin position="12"/>
        <end position="35"/>
    </location>
</feature>
<keyword evidence="1" id="KW-1133">Transmembrane helix</keyword>
<dbReference type="RefSeq" id="WP_308372600.1">
    <property type="nucleotide sequence ID" value="NZ_CP133191.1"/>
</dbReference>
<geneLocation type="plasmid" evidence="2 3">
    <name>pMGMM8_1</name>
</geneLocation>
<evidence type="ECO:0008006" key="4">
    <source>
        <dbReference type="Google" id="ProtNLM"/>
    </source>
</evidence>
<feature type="transmembrane region" description="Helical" evidence="1">
    <location>
        <begin position="77"/>
        <end position="101"/>
    </location>
</feature>
<sequence length="120" mass="12906">MMTCGGGTRWRRWVLLGVGLVLVVGAFGAFAFLGVGRSSYELCVSDSVVELESASRVWLPVVGSSCTYAPSDDVHVVMVVFDGAASAFAIAGWVLIGAAFYSRRRQPPSELTWSMPVDRE</sequence>
<keyword evidence="1" id="KW-0472">Membrane</keyword>
<dbReference type="AlphaFoldDB" id="A0AAX3ZZA4"/>
<gene>
    <name evidence="2" type="ORF">QIE55_32220</name>
</gene>
<organism evidence="2 3">
    <name type="scientific">Rhodococcus erythropolis</name>
    <name type="common">Arthrobacter picolinophilus</name>
    <dbReference type="NCBI Taxonomy" id="1833"/>
    <lineage>
        <taxon>Bacteria</taxon>
        <taxon>Bacillati</taxon>
        <taxon>Actinomycetota</taxon>
        <taxon>Actinomycetes</taxon>
        <taxon>Mycobacteriales</taxon>
        <taxon>Nocardiaceae</taxon>
        <taxon>Rhodococcus</taxon>
        <taxon>Rhodococcus erythropolis group</taxon>
    </lineage>
</organism>
<reference evidence="2" key="1">
    <citation type="submission" date="2023-08" db="EMBL/GenBank/DDBJ databases">
        <title>Isolation and Characterization of Rhodococcus erythropolis MGMM8.</title>
        <authorList>
            <person name="Diabankana R.G.C."/>
            <person name="Afordoanyi D.M."/>
            <person name="Validov S.Z."/>
        </authorList>
    </citation>
    <scope>NUCLEOTIDE SEQUENCE</scope>
    <source>
        <strain evidence="2">MGMM8</strain>
        <plasmid evidence="2">pMGMM8_1</plasmid>
    </source>
</reference>
<accession>A0AAX3ZZA4</accession>
<dbReference type="EMBL" id="CP133191">
    <property type="protein sequence ID" value="WMN03076.1"/>
    <property type="molecule type" value="Genomic_DNA"/>
</dbReference>
<evidence type="ECO:0000313" key="3">
    <source>
        <dbReference type="Proteomes" id="UP001230933"/>
    </source>
</evidence>
<keyword evidence="2" id="KW-0614">Plasmid</keyword>